<evidence type="ECO:0000313" key="1">
    <source>
        <dbReference type="EMBL" id="EEZ75604.1"/>
    </source>
</evidence>
<dbReference type="EMBL" id="ACEQ02000014">
    <property type="protein sequence ID" value="EEZ75604.1"/>
    <property type="molecule type" value="Genomic_DNA"/>
</dbReference>
<protein>
    <submittedName>
        <fullName evidence="1">Uncharacterized protein</fullName>
    </submittedName>
</protein>
<evidence type="ECO:0000313" key="2">
    <source>
        <dbReference type="Proteomes" id="UP000003843"/>
    </source>
</evidence>
<dbReference type="AlphaFoldDB" id="D0W9U0"/>
<dbReference type="Pfam" id="PF15586">
    <property type="entry name" value="Imm8"/>
    <property type="match status" value="1"/>
</dbReference>
<dbReference type="InterPro" id="IPR028964">
    <property type="entry name" value="Imm8"/>
</dbReference>
<name>D0W9U0_NEILA</name>
<organism evidence="1 2">
    <name type="scientific">Neisseria lactamica ATCC 23970</name>
    <dbReference type="NCBI Taxonomy" id="546265"/>
    <lineage>
        <taxon>Bacteria</taxon>
        <taxon>Pseudomonadati</taxon>
        <taxon>Pseudomonadota</taxon>
        <taxon>Betaproteobacteria</taxon>
        <taxon>Neisseriales</taxon>
        <taxon>Neisseriaceae</taxon>
        <taxon>Neisseria</taxon>
    </lineage>
</organism>
<sequence length="40" mass="4921">MIKSEIDKILEYCSKETWDLTLSNLLRFFSWEFEDYNPNT</sequence>
<reference evidence="1 2" key="1">
    <citation type="submission" date="2009-10" db="EMBL/GenBank/DDBJ databases">
        <authorList>
            <person name="Weinstock G."/>
            <person name="Sodergren E."/>
            <person name="Clifton S."/>
            <person name="Fulton L."/>
            <person name="Fulton B."/>
            <person name="Courtney L."/>
            <person name="Fronick C."/>
            <person name="Harrison M."/>
            <person name="Strong C."/>
            <person name="Farmer C."/>
            <person name="Delahaunty K."/>
            <person name="Markovic C."/>
            <person name="Hall O."/>
            <person name="Minx P."/>
            <person name="Tomlinson C."/>
            <person name="Mitreva M."/>
            <person name="Nelson J."/>
            <person name="Hou S."/>
            <person name="Wollam A."/>
            <person name="Pepin K.H."/>
            <person name="Johnson M."/>
            <person name="Bhonagiri V."/>
            <person name="Nash W.E."/>
            <person name="Warren W."/>
            <person name="Chinwalla A."/>
            <person name="Mardis E.R."/>
            <person name="Wilson R.K."/>
        </authorList>
    </citation>
    <scope>NUCLEOTIDE SEQUENCE [LARGE SCALE GENOMIC DNA]</scope>
    <source>
        <strain evidence="1 2">ATCC 23970</strain>
    </source>
</reference>
<dbReference type="Proteomes" id="UP000003843">
    <property type="component" value="Unassembled WGS sequence"/>
</dbReference>
<proteinExistence type="predicted"/>
<accession>D0W9U0</accession>
<comment type="caution">
    <text evidence="1">The sequence shown here is derived from an EMBL/GenBank/DDBJ whole genome shotgun (WGS) entry which is preliminary data.</text>
</comment>
<gene>
    <name evidence="1" type="ORF">NEILACOT_04303</name>
</gene>